<dbReference type="Proteomes" id="UP000193104">
    <property type="component" value="Unassembled WGS sequence"/>
</dbReference>
<evidence type="ECO:0000313" key="3">
    <source>
        <dbReference type="Proteomes" id="UP000193104"/>
    </source>
</evidence>
<dbReference type="PANTHER" id="PTHR43072:SF8">
    <property type="entry name" value="ACYLTRANSFERASE FABY-RELATED"/>
    <property type="match status" value="1"/>
</dbReference>
<comment type="caution">
    <text evidence="2">The sequence shown here is derived from an EMBL/GenBank/DDBJ whole genome shotgun (WGS) entry which is preliminary data.</text>
</comment>
<feature type="domain" description="N-acetyltransferase" evidence="1">
    <location>
        <begin position="1"/>
        <end position="164"/>
    </location>
</feature>
<sequence length="173" mass="19201">MDITPARPHHAAAIQTIYAWHVLHGTATFETDPPAEDEMRRRIADVQQRGGFWLVAQEDQQVLGYCYLAPYRPRYAYRFTLEDSIYLDPEQTGRGIGKALLQKAIALAEAAGFRQIIAIVGDSANQGSLGLHRALGFEHTGVMKSVGFKHGRWLDTVVMQRSLGVGDSQPPAR</sequence>
<dbReference type="AlphaFoldDB" id="A0A1X1D7R8"/>
<dbReference type="GO" id="GO:0016747">
    <property type="term" value="F:acyltransferase activity, transferring groups other than amino-acyl groups"/>
    <property type="evidence" value="ECO:0007669"/>
    <property type="project" value="InterPro"/>
</dbReference>
<name>A0A1X1D7R8_9GAMM</name>
<accession>A0A1X1D7R8</accession>
<keyword evidence="2" id="KW-0808">Transferase</keyword>
<proteinExistence type="predicted"/>
<reference evidence="2 3" key="1">
    <citation type="journal article" date="2017" name="Antonie Van Leeuwenhoek">
        <title>Phylogenomic resolution of the bacterial genus Pantoea and its relationship with Erwinia and Tatumella.</title>
        <authorList>
            <person name="Palmer M."/>
            <person name="Steenkamp E.T."/>
            <person name="Coetzee M.P."/>
            <person name="Chan W.Y."/>
            <person name="van Zyl E."/>
            <person name="De Maayer P."/>
            <person name="Coutinho T.A."/>
            <person name="Blom J."/>
            <person name="Smits T.H."/>
            <person name="Duffy B."/>
            <person name="Venter S.N."/>
        </authorList>
    </citation>
    <scope>NUCLEOTIDE SEQUENCE [LARGE SCALE GENOMIC DNA]</scope>
    <source>
        <strain evidence="2 3">LMG 26277</strain>
    </source>
</reference>
<dbReference type="PANTHER" id="PTHR43072">
    <property type="entry name" value="N-ACETYLTRANSFERASE"/>
    <property type="match status" value="1"/>
</dbReference>
<dbReference type="InterPro" id="IPR000182">
    <property type="entry name" value="GNAT_dom"/>
</dbReference>
<dbReference type="CDD" id="cd04301">
    <property type="entry name" value="NAT_SF"/>
    <property type="match status" value="1"/>
</dbReference>
<dbReference type="RefSeq" id="WP_128601753.1">
    <property type="nucleotide sequence ID" value="NZ_MLFS01000036.1"/>
</dbReference>
<dbReference type="Pfam" id="PF00583">
    <property type="entry name" value="Acetyltransf_1"/>
    <property type="match status" value="1"/>
</dbReference>
<dbReference type="EMBL" id="MLFS01000036">
    <property type="protein sequence ID" value="ORM72714.1"/>
    <property type="molecule type" value="Genomic_DNA"/>
</dbReference>
<evidence type="ECO:0000259" key="1">
    <source>
        <dbReference type="PROSITE" id="PS51186"/>
    </source>
</evidence>
<dbReference type="Gene3D" id="3.40.630.30">
    <property type="match status" value="1"/>
</dbReference>
<protein>
    <submittedName>
        <fullName evidence="2">N-acetyltransferase</fullName>
    </submittedName>
</protein>
<dbReference type="InterPro" id="IPR016181">
    <property type="entry name" value="Acyl_CoA_acyltransferase"/>
</dbReference>
<dbReference type="OrthoDB" id="5459937at2"/>
<gene>
    <name evidence="2" type="ORF">HA48_13145</name>
</gene>
<keyword evidence="3" id="KW-1185">Reference proteome</keyword>
<dbReference type="STRING" id="1076551.HA48_13145"/>
<dbReference type="SUPFAM" id="SSF55729">
    <property type="entry name" value="Acyl-CoA N-acyltransferases (Nat)"/>
    <property type="match status" value="1"/>
</dbReference>
<evidence type="ECO:0000313" key="2">
    <source>
        <dbReference type="EMBL" id="ORM72714.1"/>
    </source>
</evidence>
<dbReference type="PROSITE" id="PS51186">
    <property type="entry name" value="GNAT"/>
    <property type="match status" value="1"/>
</dbReference>
<organism evidence="2 3">
    <name type="scientific">Pantoea wallisii</name>
    <dbReference type="NCBI Taxonomy" id="1076551"/>
    <lineage>
        <taxon>Bacteria</taxon>
        <taxon>Pseudomonadati</taxon>
        <taxon>Pseudomonadota</taxon>
        <taxon>Gammaproteobacteria</taxon>
        <taxon>Enterobacterales</taxon>
        <taxon>Erwiniaceae</taxon>
        <taxon>Pantoea</taxon>
    </lineage>
</organism>